<dbReference type="PANTHER" id="PTHR47591">
    <property type="entry name" value="ZINC FINGER PROTEIN ZAT2-RELATED"/>
    <property type="match status" value="1"/>
</dbReference>
<dbReference type="SUPFAM" id="SSF57667">
    <property type="entry name" value="beta-beta-alpha zinc fingers"/>
    <property type="match status" value="2"/>
</dbReference>
<feature type="compositionally biased region" description="Basic and acidic residues" evidence="3">
    <location>
        <begin position="1"/>
        <end position="11"/>
    </location>
</feature>
<dbReference type="AlphaFoldDB" id="A0AAN9EMM6"/>
<dbReference type="PROSITE" id="PS00028">
    <property type="entry name" value="ZINC_FINGER_C2H2_1"/>
    <property type="match status" value="3"/>
</dbReference>
<keyword evidence="1" id="KW-0479">Metal-binding</keyword>
<dbReference type="Pfam" id="PF13912">
    <property type="entry name" value="zf-C2H2_6"/>
    <property type="match status" value="3"/>
</dbReference>
<reference evidence="5 6" key="1">
    <citation type="submission" date="2024-01" db="EMBL/GenBank/DDBJ databases">
        <title>The genomes of 5 underutilized Papilionoideae crops provide insights into root nodulation and disease resistanc.</title>
        <authorList>
            <person name="Yuan L."/>
        </authorList>
    </citation>
    <scope>NUCLEOTIDE SEQUENCE [LARGE SCALE GENOMIC DNA]</scope>
    <source>
        <strain evidence="5">ZHUSHIDOU_FW_LH</strain>
        <tissue evidence="5">Leaf</tissue>
    </source>
</reference>
<feature type="compositionally biased region" description="Low complexity" evidence="3">
    <location>
        <begin position="103"/>
        <end position="115"/>
    </location>
</feature>
<evidence type="ECO:0000256" key="3">
    <source>
        <dbReference type="SAM" id="MobiDB-lite"/>
    </source>
</evidence>
<dbReference type="Proteomes" id="UP001372338">
    <property type="component" value="Unassembled WGS sequence"/>
</dbReference>
<evidence type="ECO:0000256" key="1">
    <source>
        <dbReference type="PROSITE-ProRule" id="PRU00042"/>
    </source>
</evidence>
<feature type="domain" description="C2H2-type" evidence="4">
    <location>
        <begin position="53"/>
        <end position="75"/>
    </location>
</feature>
<keyword evidence="2" id="KW-0175">Coiled coil</keyword>
<feature type="region of interest" description="Disordered" evidence="3">
    <location>
        <begin position="176"/>
        <end position="203"/>
    </location>
</feature>
<organism evidence="5 6">
    <name type="scientific">Crotalaria pallida</name>
    <name type="common">Smooth rattlebox</name>
    <name type="synonym">Crotalaria striata</name>
    <dbReference type="NCBI Taxonomy" id="3830"/>
    <lineage>
        <taxon>Eukaryota</taxon>
        <taxon>Viridiplantae</taxon>
        <taxon>Streptophyta</taxon>
        <taxon>Embryophyta</taxon>
        <taxon>Tracheophyta</taxon>
        <taxon>Spermatophyta</taxon>
        <taxon>Magnoliopsida</taxon>
        <taxon>eudicotyledons</taxon>
        <taxon>Gunneridae</taxon>
        <taxon>Pentapetalae</taxon>
        <taxon>rosids</taxon>
        <taxon>fabids</taxon>
        <taxon>Fabales</taxon>
        <taxon>Fabaceae</taxon>
        <taxon>Papilionoideae</taxon>
        <taxon>50 kb inversion clade</taxon>
        <taxon>genistoids sensu lato</taxon>
        <taxon>core genistoids</taxon>
        <taxon>Crotalarieae</taxon>
        <taxon>Crotalaria</taxon>
    </lineage>
</organism>
<evidence type="ECO:0000259" key="4">
    <source>
        <dbReference type="PROSITE" id="PS50157"/>
    </source>
</evidence>
<sequence length="512" mass="56543">MNKDNQEVSDHDGDEPYQEGFEKMKRSHSSSYSSFEDKSNNKVTAAQNIAAMHECNICGKSFKNGKALGGHRRSHFQAAKVKTRFSNTPLSKTKTKASPSITNKNNSYNNKVVVSGSGGGGGGGGGGDGGEDDGNDGKHTCYLCKKDFPSNHSLYGHMRSHPERLWRGVCPPLHNNNNNNKHSSSSSLSSELEDDFDEHDDDDCDGDEYDDDCVGATNLSKSSLPEWKKTGKRGRKSTSVYEAAENLVLLSSSRNNYNNFQPLKKSKSPRKSIADATSSHKHAPKKIKCYLGESFESGSKIDENRGSRGGVSDYKVNRGKGLSEEILDVTNKCGKKEIEKHNNDMVEHSESMNFEEGMKDNFEEERKKVKKEKSKGKKMKKIVLKKAQGQDSELTEDKSYLCNNEAQRKLNNGYVCDICLKSFHTFQGLGGHRSIHNKEKNVIDMAESKPSDVASADDSSTFRGLVKEAKANEVEIDDTLVGAPLNGSEALNQLGPRIKDFDLNMPPDDMQD</sequence>
<feature type="compositionally biased region" description="Gly residues" evidence="3">
    <location>
        <begin position="116"/>
        <end position="128"/>
    </location>
</feature>
<feature type="coiled-coil region" evidence="2">
    <location>
        <begin position="352"/>
        <end position="379"/>
    </location>
</feature>
<feature type="region of interest" description="Disordered" evidence="3">
    <location>
        <begin position="259"/>
        <end position="279"/>
    </location>
</feature>
<feature type="domain" description="C2H2-type" evidence="4">
    <location>
        <begin position="414"/>
        <end position="441"/>
    </location>
</feature>
<dbReference type="Gene3D" id="3.30.160.60">
    <property type="entry name" value="Classic Zinc Finger"/>
    <property type="match status" value="1"/>
</dbReference>
<feature type="compositionally biased region" description="Polar residues" evidence="3">
    <location>
        <begin position="87"/>
        <end position="102"/>
    </location>
</feature>
<dbReference type="SMART" id="SM00355">
    <property type="entry name" value="ZnF_C2H2"/>
    <property type="match status" value="3"/>
</dbReference>
<keyword evidence="1" id="KW-0862">Zinc</keyword>
<proteinExistence type="predicted"/>
<dbReference type="PROSITE" id="PS50157">
    <property type="entry name" value="ZINC_FINGER_C2H2_2"/>
    <property type="match status" value="3"/>
</dbReference>
<keyword evidence="1" id="KW-0863">Zinc-finger</keyword>
<name>A0AAN9EMM6_CROPI</name>
<evidence type="ECO:0000313" key="6">
    <source>
        <dbReference type="Proteomes" id="UP001372338"/>
    </source>
</evidence>
<accession>A0AAN9EMM6</accession>
<feature type="compositionally biased region" description="Acidic residues" evidence="3">
    <location>
        <begin position="191"/>
        <end position="203"/>
    </location>
</feature>
<gene>
    <name evidence="5" type="ORF">RIF29_25559</name>
</gene>
<protein>
    <recommendedName>
        <fullName evidence="4">C2H2-type domain-containing protein</fullName>
    </recommendedName>
</protein>
<dbReference type="PANTHER" id="PTHR47591:SF13">
    <property type="entry name" value="OS02G0293900 PROTEIN"/>
    <property type="match status" value="1"/>
</dbReference>
<evidence type="ECO:0000313" key="5">
    <source>
        <dbReference type="EMBL" id="KAK7259933.1"/>
    </source>
</evidence>
<dbReference type="InterPro" id="IPR013087">
    <property type="entry name" value="Znf_C2H2_type"/>
</dbReference>
<dbReference type="EMBL" id="JAYWIO010000005">
    <property type="protein sequence ID" value="KAK7259933.1"/>
    <property type="molecule type" value="Genomic_DNA"/>
</dbReference>
<evidence type="ECO:0000256" key="2">
    <source>
        <dbReference type="SAM" id="Coils"/>
    </source>
</evidence>
<feature type="region of interest" description="Disordered" evidence="3">
    <location>
        <begin position="1"/>
        <end position="40"/>
    </location>
</feature>
<feature type="region of interest" description="Disordered" evidence="3">
    <location>
        <begin position="87"/>
        <end position="131"/>
    </location>
</feature>
<dbReference type="GO" id="GO:0008270">
    <property type="term" value="F:zinc ion binding"/>
    <property type="evidence" value="ECO:0007669"/>
    <property type="project" value="UniProtKB-KW"/>
</dbReference>
<keyword evidence="6" id="KW-1185">Reference proteome</keyword>
<feature type="domain" description="C2H2-type" evidence="4">
    <location>
        <begin position="139"/>
        <end position="161"/>
    </location>
</feature>
<feature type="compositionally biased region" description="Low complexity" evidence="3">
    <location>
        <begin position="176"/>
        <end position="190"/>
    </location>
</feature>
<dbReference type="InterPro" id="IPR036236">
    <property type="entry name" value="Znf_C2H2_sf"/>
</dbReference>
<comment type="caution">
    <text evidence="5">The sequence shown here is derived from an EMBL/GenBank/DDBJ whole genome shotgun (WGS) entry which is preliminary data.</text>
</comment>